<gene>
    <name evidence="9" type="ORF">JR316_009274</name>
</gene>
<keyword evidence="2" id="KW-0575">Peroxidase</keyword>
<evidence type="ECO:0000256" key="5">
    <source>
        <dbReference type="ARBA" id="ARBA00023002"/>
    </source>
</evidence>
<evidence type="ECO:0000256" key="2">
    <source>
        <dbReference type="ARBA" id="ARBA00022559"/>
    </source>
</evidence>
<keyword evidence="6" id="KW-0408">Iron</keyword>
<dbReference type="Gene3D" id="1.10.489.10">
    <property type="entry name" value="Chloroperoxidase-like"/>
    <property type="match status" value="1"/>
</dbReference>
<dbReference type="PANTHER" id="PTHR33577:SF18">
    <property type="entry name" value="HEME HALOPEROXIDASE FAMILY PROFILE DOMAIN-CONTAINING PROTEIN"/>
    <property type="match status" value="1"/>
</dbReference>
<evidence type="ECO:0000256" key="1">
    <source>
        <dbReference type="ARBA" id="ARBA00001970"/>
    </source>
</evidence>
<dbReference type="PANTHER" id="PTHR33577">
    <property type="entry name" value="STERIGMATOCYSTIN BIOSYNTHESIS PEROXIDASE STCC-RELATED"/>
    <property type="match status" value="1"/>
</dbReference>
<comment type="similarity">
    <text evidence="7">Belongs to the chloroperoxidase family.</text>
</comment>
<keyword evidence="4" id="KW-0479">Metal-binding</keyword>
<keyword evidence="5" id="KW-0560">Oxidoreductase</keyword>
<accession>A0A8H7XTH2</accession>
<evidence type="ECO:0000256" key="4">
    <source>
        <dbReference type="ARBA" id="ARBA00022723"/>
    </source>
</evidence>
<dbReference type="PROSITE" id="PS51405">
    <property type="entry name" value="HEME_HALOPEROXIDASE"/>
    <property type="match status" value="1"/>
</dbReference>
<evidence type="ECO:0000256" key="3">
    <source>
        <dbReference type="ARBA" id="ARBA00022617"/>
    </source>
</evidence>
<evidence type="ECO:0000313" key="9">
    <source>
        <dbReference type="EMBL" id="KAG5165691.1"/>
    </source>
</evidence>
<reference evidence="9" key="1">
    <citation type="submission" date="2021-02" db="EMBL/GenBank/DDBJ databases">
        <title>Psilocybe cubensis genome.</title>
        <authorList>
            <person name="Mckernan K.J."/>
            <person name="Crawford S."/>
            <person name="Trippe A."/>
            <person name="Kane L.T."/>
            <person name="Mclaughlin S."/>
        </authorList>
    </citation>
    <scope>NUCLEOTIDE SEQUENCE [LARGE SCALE GENOMIC DNA]</scope>
    <source>
        <strain evidence="9">MGC-MH-2018</strain>
    </source>
</reference>
<dbReference type="AlphaFoldDB" id="A0A8H7XTH2"/>
<comment type="caution">
    <text evidence="9">The sequence shown here is derived from an EMBL/GenBank/DDBJ whole genome shotgun (WGS) entry which is preliminary data.</text>
</comment>
<sequence>MFLITPIVNTLQNIVVFTYDFGLTTANLIIPSRKVGHVTPEGHPGAGGKWPEYIAPKEGDSRCSCPALNAMANHGILPHDGKNIKFSELGPKIRTTYNFASTFCFFVPNFAANMLNKSYSKDTFDLSELDLHSDKGIEHDASLTREDSALVPDQSKPHLQYVKELLALATKKDKDGNLILTTKELSEYTAKRRVDSKESNPQYTSSFFHNMFGCANSSTMLTIFGGRVSDLETLLTEERLPDGWESRVRKRLGLTFASFNSTVLKVALGINEKKYKESIAAKPASEETSPA</sequence>
<proteinExistence type="inferred from homology"/>
<dbReference type="GO" id="GO:0046872">
    <property type="term" value="F:metal ion binding"/>
    <property type="evidence" value="ECO:0007669"/>
    <property type="project" value="UniProtKB-KW"/>
</dbReference>
<feature type="domain" description="Heme haloperoxidase family profile" evidence="8">
    <location>
        <begin position="49"/>
        <end position="261"/>
    </location>
</feature>
<dbReference type="EMBL" id="JAFIQS010000009">
    <property type="protein sequence ID" value="KAG5165691.1"/>
    <property type="molecule type" value="Genomic_DNA"/>
</dbReference>
<organism evidence="9">
    <name type="scientific">Psilocybe cubensis</name>
    <name type="common">Psychedelic mushroom</name>
    <name type="synonym">Stropharia cubensis</name>
    <dbReference type="NCBI Taxonomy" id="181762"/>
    <lineage>
        <taxon>Eukaryota</taxon>
        <taxon>Fungi</taxon>
        <taxon>Dikarya</taxon>
        <taxon>Basidiomycota</taxon>
        <taxon>Agaricomycotina</taxon>
        <taxon>Agaricomycetes</taxon>
        <taxon>Agaricomycetidae</taxon>
        <taxon>Agaricales</taxon>
        <taxon>Agaricineae</taxon>
        <taxon>Strophariaceae</taxon>
        <taxon>Psilocybe</taxon>
    </lineage>
</organism>
<comment type="cofactor">
    <cofactor evidence="1">
        <name>heme b</name>
        <dbReference type="ChEBI" id="CHEBI:60344"/>
    </cofactor>
</comment>
<keyword evidence="3" id="KW-0349">Heme</keyword>
<evidence type="ECO:0000256" key="6">
    <source>
        <dbReference type="ARBA" id="ARBA00023004"/>
    </source>
</evidence>
<dbReference type="Pfam" id="PF01328">
    <property type="entry name" value="Peroxidase_2"/>
    <property type="match status" value="1"/>
</dbReference>
<dbReference type="SUPFAM" id="SSF47571">
    <property type="entry name" value="Cloroperoxidase"/>
    <property type="match status" value="1"/>
</dbReference>
<dbReference type="GO" id="GO:0004601">
    <property type="term" value="F:peroxidase activity"/>
    <property type="evidence" value="ECO:0007669"/>
    <property type="project" value="UniProtKB-KW"/>
</dbReference>
<dbReference type="InterPro" id="IPR036851">
    <property type="entry name" value="Chloroperoxidase-like_sf"/>
</dbReference>
<evidence type="ECO:0000259" key="8">
    <source>
        <dbReference type="PROSITE" id="PS51405"/>
    </source>
</evidence>
<evidence type="ECO:0000256" key="7">
    <source>
        <dbReference type="ARBA" id="ARBA00025795"/>
    </source>
</evidence>
<dbReference type="InterPro" id="IPR000028">
    <property type="entry name" value="Chloroperoxidase"/>
</dbReference>
<name>A0A8H7XTH2_PSICU</name>
<dbReference type="OrthoDB" id="407298at2759"/>
<protein>
    <recommendedName>
        <fullName evidence="8">Heme haloperoxidase family profile domain-containing protein</fullName>
    </recommendedName>
</protein>